<sequence>MHAPRQPDARRGPGPPLVRGQPPAPAGAFHRRTLRLRSPRPLRPGGLARPGRHRRPPPAGGRPHRRRLRGHHRPGRGRPRRDHGPGHPGDPAGRGTASAALRTAPLRHLARHRRPALLRLHLLKRRRPVTTQQQTRRVAPVAAERPTGPAPDTLDEVIAHTAGRHPSRVAIQDGRHRLTYAQAERQGGTLASALVLGGVQLGDPLVVDCADHRQALVAQLGVLKAGGVCVPPLDGPGGAVDAARHTGARAILCSRATYDPRARGVPSLALDDPATWRKIAAVPPERALPRSSPEGGAHLLLDPHGPDRLIDHRSWLRSAADRTRRVGAPAGAVAVDQGPLSRPALAALWWAFSRGTALHTAPWVPDPDWPLDGAGDDVALLTPEAYARHLDRGLPPAEPHRTGAGPSTVVLIGSPCPRELVARHFAARPGVRLWSEFAPTDGAVPWTAHELLARDAVRPHEPGAGSPVPPVRLAVRGARGATLPRGESGTIVALGPPRFPEDAQDSGWRGRWTPDHTLDITAPPATARGPQAPSGRPEREAT</sequence>
<dbReference type="EMBL" id="CP034687">
    <property type="protein sequence ID" value="AZS83466.1"/>
    <property type="molecule type" value="Genomic_DNA"/>
</dbReference>
<dbReference type="InterPro" id="IPR000873">
    <property type="entry name" value="AMP-dep_synth/lig_dom"/>
</dbReference>
<feature type="compositionally biased region" description="Basic residues" evidence="1">
    <location>
        <begin position="50"/>
        <end position="81"/>
    </location>
</feature>
<evidence type="ECO:0000256" key="1">
    <source>
        <dbReference type="SAM" id="MobiDB-lite"/>
    </source>
</evidence>
<gene>
    <name evidence="3" type="ORF">ELQ87_03560</name>
</gene>
<feature type="region of interest" description="Disordered" evidence="1">
    <location>
        <begin position="118"/>
        <end position="152"/>
    </location>
</feature>
<dbReference type="Pfam" id="PF00501">
    <property type="entry name" value="AMP-binding"/>
    <property type="match status" value="1"/>
</dbReference>
<protein>
    <recommendedName>
        <fullName evidence="2">AMP-dependent synthetase/ligase domain-containing protein</fullName>
    </recommendedName>
</protein>
<feature type="domain" description="AMP-dependent synthetase/ligase" evidence="2">
    <location>
        <begin position="159"/>
        <end position="257"/>
    </location>
</feature>
<dbReference type="Proteomes" id="UP000271291">
    <property type="component" value="Chromosome"/>
</dbReference>
<feature type="compositionally biased region" description="Basic residues" evidence="1">
    <location>
        <begin position="118"/>
        <end position="128"/>
    </location>
</feature>
<dbReference type="OrthoDB" id="4047713at2"/>
<accession>A0A3Q9KLR8</accession>
<feature type="compositionally biased region" description="Low complexity" evidence="1">
    <location>
        <begin position="129"/>
        <end position="141"/>
    </location>
</feature>
<proteinExistence type="predicted"/>
<dbReference type="KEGG" id="sgd:ELQ87_03560"/>
<feature type="compositionally biased region" description="Basic residues" evidence="1">
    <location>
        <begin position="29"/>
        <end position="40"/>
    </location>
</feature>
<dbReference type="AlphaFoldDB" id="A0A3Q9KLR8"/>
<reference evidence="3 4" key="1">
    <citation type="submission" date="2018-12" db="EMBL/GenBank/DDBJ databases">
        <title>Streptomyces griseoviridis F1-27 complete genome.</title>
        <authorList>
            <person name="Mariita R.M."/>
            <person name="Sello J.K."/>
        </authorList>
    </citation>
    <scope>NUCLEOTIDE SEQUENCE [LARGE SCALE GENOMIC DNA]</scope>
    <source>
        <strain evidence="3 4">F1-27</strain>
    </source>
</reference>
<organism evidence="3 4">
    <name type="scientific">Streptomyces griseoviridis</name>
    <dbReference type="NCBI Taxonomy" id="45398"/>
    <lineage>
        <taxon>Bacteria</taxon>
        <taxon>Bacillati</taxon>
        <taxon>Actinomycetota</taxon>
        <taxon>Actinomycetes</taxon>
        <taxon>Kitasatosporales</taxon>
        <taxon>Streptomycetaceae</taxon>
        <taxon>Streptomyces</taxon>
    </lineage>
</organism>
<dbReference type="Gene3D" id="3.40.50.12780">
    <property type="entry name" value="N-terminal domain of ligase-like"/>
    <property type="match status" value="1"/>
</dbReference>
<evidence type="ECO:0000313" key="4">
    <source>
        <dbReference type="Proteomes" id="UP000271291"/>
    </source>
</evidence>
<feature type="region of interest" description="Disordered" evidence="1">
    <location>
        <begin position="1"/>
        <end position="97"/>
    </location>
</feature>
<dbReference type="PANTHER" id="PTHR43767:SF12">
    <property type="entry name" value="AMP-DEPENDENT SYNTHETASE AND LIGASE"/>
    <property type="match status" value="1"/>
</dbReference>
<dbReference type="InterPro" id="IPR042099">
    <property type="entry name" value="ANL_N_sf"/>
</dbReference>
<feature type="region of interest" description="Disordered" evidence="1">
    <location>
        <begin position="480"/>
        <end position="542"/>
    </location>
</feature>
<evidence type="ECO:0000313" key="3">
    <source>
        <dbReference type="EMBL" id="AZS83466.1"/>
    </source>
</evidence>
<dbReference type="PANTHER" id="PTHR43767">
    <property type="entry name" value="LONG-CHAIN-FATTY-ACID--COA LIGASE"/>
    <property type="match status" value="1"/>
</dbReference>
<evidence type="ECO:0000259" key="2">
    <source>
        <dbReference type="Pfam" id="PF00501"/>
    </source>
</evidence>
<name>A0A3Q9KLR8_STRGD</name>
<dbReference type="SUPFAM" id="SSF56801">
    <property type="entry name" value="Acetyl-CoA synthetase-like"/>
    <property type="match status" value="1"/>
</dbReference>
<feature type="compositionally biased region" description="Basic and acidic residues" evidence="1">
    <location>
        <begin position="1"/>
        <end position="11"/>
    </location>
</feature>
<dbReference type="InterPro" id="IPR050237">
    <property type="entry name" value="ATP-dep_AMP-bd_enzyme"/>
</dbReference>